<dbReference type="PANTHER" id="PTHR11705:SF143">
    <property type="entry name" value="SLL0236 PROTEIN"/>
    <property type="match status" value="1"/>
</dbReference>
<accession>A0A5M3WV18</accession>
<dbReference type="Proteomes" id="UP000331127">
    <property type="component" value="Unassembled WGS sequence"/>
</dbReference>
<keyword evidence="3" id="KW-0645">Protease</keyword>
<evidence type="ECO:0000256" key="1">
    <source>
        <dbReference type="ARBA" id="ARBA00001947"/>
    </source>
</evidence>
<protein>
    <recommendedName>
        <fullName evidence="10">Peptidase M14 domain-containing protein</fullName>
    </recommendedName>
</protein>
<name>A0A5M3WV18_9ACTN</name>
<evidence type="ECO:0000313" key="12">
    <source>
        <dbReference type="Proteomes" id="UP000331127"/>
    </source>
</evidence>
<comment type="caution">
    <text evidence="11">The sequence shown here is derived from an EMBL/GenBank/DDBJ whole genome shotgun (WGS) entry which is preliminary data.</text>
</comment>
<keyword evidence="4" id="KW-0378">Hydrolase</keyword>
<dbReference type="GO" id="GO:0005615">
    <property type="term" value="C:extracellular space"/>
    <property type="evidence" value="ECO:0007669"/>
    <property type="project" value="TreeGrafter"/>
</dbReference>
<evidence type="ECO:0000256" key="5">
    <source>
        <dbReference type="ARBA" id="ARBA00022833"/>
    </source>
</evidence>
<evidence type="ECO:0000259" key="10">
    <source>
        <dbReference type="PROSITE" id="PS52035"/>
    </source>
</evidence>
<dbReference type="GO" id="GO:0008270">
    <property type="term" value="F:zinc ion binding"/>
    <property type="evidence" value="ECO:0007669"/>
    <property type="project" value="InterPro"/>
</dbReference>
<comment type="similarity">
    <text evidence="2 7">Belongs to the peptidase M14 family.</text>
</comment>
<keyword evidence="6" id="KW-0482">Metalloprotease</keyword>
<evidence type="ECO:0000256" key="9">
    <source>
        <dbReference type="SAM" id="SignalP"/>
    </source>
</evidence>
<keyword evidence="9" id="KW-0732">Signal</keyword>
<dbReference type="Gene3D" id="3.40.630.10">
    <property type="entry name" value="Zn peptidases"/>
    <property type="match status" value="1"/>
</dbReference>
<dbReference type="GO" id="GO:0006508">
    <property type="term" value="P:proteolysis"/>
    <property type="evidence" value="ECO:0007669"/>
    <property type="project" value="UniProtKB-KW"/>
</dbReference>
<reference evidence="11 12" key="1">
    <citation type="submission" date="2019-10" db="EMBL/GenBank/DDBJ databases">
        <title>Whole genome shotgun sequence of Acrocarpospora macrocephala NBRC 16266.</title>
        <authorList>
            <person name="Ichikawa N."/>
            <person name="Kimura A."/>
            <person name="Kitahashi Y."/>
            <person name="Komaki H."/>
            <person name="Oguchi A."/>
        </authorList>
    </citation>
    <scope>NUCLEOTIDE SEQUENCE [LARGE SCALE GENOMIC DNA]</scope>
    <source>
        <strain evidence="11 12">NBRC 16266</strain>
    </source>
</reference>
<evidence type="ECO:0000313" key="11">
    <source>
        <dbReference type="EMBL" id="GES13255.1"/>
    </source>
</evidence>
<dbReference type="EMBL" id="BLAE01000044">
    <property type="protein sequence ID" value="GES13255.1"/>
    <property type="molecule type" value="Genomic_DNA"/>
</dbReference>
<dbReference type="PROSITE" id="PS52035">
    <property type="entry name" value="PEPTIDASE_M14"/>
    <property type="match status" value="1"/>
</dbReference>
<dbReference type="InterPro" id="IPR000834">
    <property type="entry name" value="Peptidase_M14"/>
</dbReference>
<evidence type="ECO:0000256" key="2">
    <source>
        <dbReference type="ARBA" id="ARBA00005988"/>
    </source>
</evidence>
<evidence type="ECO:0000256" key="4">
    <source>
        <dbReference type="ARBA" id="ARBA00022801"/>
    </source>
</evidence>
<organism evidence="11 12">
    <name type="scientific">Acrocarpospora macrocephala</name>
    <dbReference type="NCBI Taxonomy" id="150177"/>
    <lineage>
        <taxon>Bacteria</taxon>
        <taxon>Bacillati</taxon>
        <taxon>Actinomycetota</taxon>
        <taxon>Actinomycetes</taxon>
        <taxon>Streptosporangiales</taxon>
        <taxon>Streptosporangiaceae</taxon>
        <taxon>Acrocarpospora</taxon>
    </lineage>
</organism>
<feature type="region of interest" description="Disordered" evidence="8">
    <location>
        <begin position="796"/>
        <end position="817"/>
    </location>
</feature>
<evidence type="ECO:0000256" key="8">
    <source>
        <dbReference type="SAM" id="MobiDB-lite"/>
    </source>
</evidence>
<sequence length="817" mass="88315">MEETQMRSSPNGSKARRLAAVLFLPLAMILSPLPALADPSPPVSEVVPDRQPSTAQDGVALIRIIVPDQASVDRLNDMGVDLAEYKKSSDEGIEVHAVLSPQEAQDLRDQGFDLRGVISDQSDFAANQAERSRALASADAAEAATDTLTVLRSEWFTSLDGRRFLSVEVKSSATDSQTVLTATWDSGPGTAPDSGGTATMSRFTDAGQYMYHRFNSPLAVTEAPTKVTVTSNRGGSVTVNVNKWLGEPRKAPSRHYISDFVDHYMDPTELTERIVALAKEFPKYAEIIDLPNKTNGYRRAAQGQFGTVAASTFYVSSKTFGSEGGNDISVALVNPNAASSPLSVAVTGKDIVVTLATDAAGALSSTAKQVVDAVNANAAASALVSANTYRTNTGAGLVAAAPATRLTDNLKAPASVKREPFQTKALRIGKTRDGSKVGVFLYCQEHAREWVTPLTCLETAERLLRNYSRDHREVVDDLDIFILPTANPDGAHYSMYDFNMQRRNMTNHCPATTGDPAARNSWGVDLNRNFSVGSIFDGYSGASTSCTSDTFAGPAELSEPEARNEVWLTQQFPNIKFAMNTHSYGGYFMWPPGAYKSAGRELLPRVDFGTENYFWEASSHILSAVQAHRSTAIWPGRTGPVPDVLYSAAGNSADEHWFNRGIIGWDFEVGADLYDPATGRFQAVGFQPPFSEGHEEAMEFANGQIAILEVARAFSQDRRRPDSKLRITGGTGTSTSFTFLTNEPANVYYTLDGSRPTLNSPKLTAAGMREGAGQITVNQTVEVRFFAVDIAGNVENNYQPDGNGNNYNDKRVKVGSS</sequence>
<dbReference type="PANTHER" id="PTHR11705">
    <property type="entry name" value="PROTEASE FAMILY M14 CARBOXYPEPTIDASE A,B"/>
    <property type="match status" value="1"/>
</dbReference>
<feature type="domain" description="Peptidase M14" evidence="10">
    <location>
        <begin position="388"/>
        <end position="711"/>
    </location>
</feature>
<evidence type="ECO:0000256" key="3">
    <source>
        <dbReference type="ARBA" id="ARBA00022670"/>
    </source>
</evidence>
<comment type="caution">
    <text evidence="7">Lacks conserved residue(s) required for the propagation of feature annotation.</text>
</comment>
<proteinExistence type="inferred from homology"/>
<dbReference type="InterPro" id="IPR059177">
    <property type="entry name" value="GH29D-like_dom"/>
</dbReference>
<dbReference type="AlphaFoldDB" id="A0A5M3WV18"/>
<keyword evidence="5" id="KW-0862">Zinc</keyword>
<dbReference type="GO" id="GO:0004181">
    <property type="term" value="F:metallocarboxypeptidase activity"/>
    <property type="evidence" value="ECO:0007669"/>
    <property type="project" value="InterPro"/>
</dbReference>
<gene>
    <name evidence="11" type="ORF">Amac_068520</name>
</gene>
<comment type="cofactor">
    <cofactor evidence="1">
        <name>Zn(2+)</name>
        <dbReference type="ChEBI" id="CHEBI:29105"/>
    </cofactor>
</comment>
<dbReference type="SUPFAM" id="SSF53187">
    <property type="entry name" value="Zn-dependent exopeptidases"/>
    <property type="match status" value="1"/>
</dbReference>
<evidence type="ECO:0000256" key="7">
    <source>
        <dbReference type="PROSITE-ProRule" id="PRU01379"/>
    </source>
</evidence>
<dbReference type="SMART" id="SM00631">
    <property type="entry name" value="Zn_pept"/>
    <property type="match status" value="1"/>
</dbReference>
<feature type="compositionally biased region" description="Basic and acidic residues" evidence="8">
    <location>
        <begin position="808"/>
        <end position="817"/>
    </location>
</feature>
<keyword evidence="12" id="KW-1185">Reference proteome</keyword>
<feature type="compositionally biased region" description="Polar residues" evidence="8">
    <location>
        <begin position="796"/>
        <end position="807"/>
    </location>
</feature>
<feature type="chain" id="PRO_5024315370" description="Peptidase M14 domain-containing protein" evidence="9">
    <location>
        <begin position="38"/>
        <end position="817"/>
    </location>
</feature>
<feature type="signal peptide" evidence="9">
    <location>
        <begin position="1"/>
        <end position="37"/>
    </location>
</feature>
<evidence type="ECO:0000256" key="6">
    <source>
        <dbReference type="ARBA" id="ARBA00023049"/>
    </source>
</evidence>
<dbReference type="Pfam" id="PF13290">
    <property type="entry name" value="CHB_HEX_C_1"/>
    <property type="match status" value="1"/>
</dbReference>
<dbReference type="Pfam" id="PF00246">
    <property type="entry name" value="Peptidase_M14"/>
    <property type="match status" value="1"/>
</dbReference>